<comment type="caution">
    <text evidence="3">The sequence shown here is derived from an EMBL/GenBank/DDBJ whole genome shotgun (WGS) entry which is preliminary data.</text>
</comment>
<dbReference type="Proteomes" id="UP000243342">
    <property type="component" value="Unassembled WGS sequence"/>
</dbReference>
<sequence length="349" mass="36162">MSEKAGVRSAAPERCDRLRARLAALGADAALVTDPTAVRYLSGAPAAPGAALLLTGDDSAATVLDSLPRAAGQLPDGAAVVAVEEHVLTVERHRALAAALPGRRLVDLDRAVEQLRLVKDDGELAALRTAAEIADSALGELLESIIVGRTERHLALELERRMIDHGAEATAFPVSVGTGPNSGLPRHRPGERRVAEGDFLTVALGAVHAGYRSSTARTFAVGAVPAPWQIELHGRVFAAQRAVREALRPGAAVTEVAAAAGAFPEGPEGYERDGAETLGGGIGLQMGEEPRIDPASMGKLDARVPVTVGLGARLPGRGGVRLEDTLVVRPEADGGPELLTITTKELLAL</sequence>
<evidence type="ECO:0000313" key="4">
    <source>
        <dbReference type="Proteomes" id="UP000243342"/>
    </source>
</evidence>
<keyword evidence="4" id="KW-1185">Reference proteome</keyword>
<reference evidence="3 4" key="1">
    <citation type="submission" date="2016-10" db="EMBL/GenBank/DDBJ databases">
        <title>Genome sequence of Streptomyces gilvigriseus MUSC 26.</title>
        <authorList>
            <person name="Lee L.-H."/>
            <person name="Ser H.-L."/>
        </authorList>
    </citation>
    <scope>NUCLEOTIDE SEQUENCE [LARGE SCALE GENOMIC DNA]</scope>
    <source>
        <strain evidence="3 4">MUSC 26</strain>
    </source>
</reference>
<evidence type="ECO:0000259" key="1">
    <source>
        <dbReference type="Pfam" id="PF00557"/>
    </source>
</evidence>
<evidence type="ECO:0000259" key="2">
    <source>
        <dbReference type="Pfam" id="PF01321"/>
    </source>
</evidence>
<feature type="domain" description="Creatinase N-terminal" evidence="2">
    <location>
        <begin position="71"/>
        <end position="118"/>
    </location>
</feature>
<dbReference type="AlphaFoldDB" id="A0A1J7CC25"/>
<dbReference type="PANTHER" id="PTHR46112">
    <property type="entry name" value="AMINOPEPTIDASE"/>
    <property type="match status" value="1"/>
</dbReference>
<dbReference type="InterPro" id="IPR050659">
    <property type="entry name" value="Peptidase_M24B"/>
</dbReference>
<accession>A0A1J7CC25</accession>
<gene>
    <name evidence="3" type="ORF">BIV57_02190</name>
</gene>
<dbReference type="EMBL" id="MLCF01000007">
    <property type="protein sequence ID" value="OIV39060.1"/>
    <property type="molecule type" value="Genomic_DNA"/>
</dbReference>
<dbReference type="Pfam" id="PF01321">
    <property type="entry name" value="Creatinase_N"/>
    <property type="match status" value="2"/>
</dbReference>
<dbReference type="Gene3D" id="3.40.350.10">
    <property type="entry name" value="Creatinase/prolidase N-terminal domain"/>
    <property type="match status" value="2"/>
</dbReference>
<evidence type="ECO:0000313" key="3">
    <source>
        <dbReference type="EMBL" id="OIV39060.1"/>
    </source>
</evidence>
<protein>
    <submittedName>
        <fullName evidence="3">Peptidase M24 family protein</fullName>
    </submittedName>
</protein>
<dbReference type="InterPro" id="IPR000994">
    <property type="entry name" value="Pept_M24"/>
</dbReference>
<dbReference type="SUPFAM" id="SSF53092">
    <property type="entry name" value="Creatinase/prolidase N-terminal domain"/>
    <property type="match status" value="1"/>
</dbReference>
<dbReference type="Gene3D" id="3.90.230.10">
    <property type="entry name" value="Creatinase/methionine aminopeptidase superfamily"/>
    <property type="match status" value="1"/>
</dbReference>
<dbReference type="OrthoDB" id="9806388at2"/>
<name>A0A1J7CC25_9ACTN</name>
<proteinExistence type="predicted"/>
<dbReference type="PANTHER" id="PTHR46112:SF8">
    <property type="entry name" value="CYTOPLASMIC PEPTIDASE PEPQ-RELATED"/>
    <property type="match status" value="1"/>
</dbReference>
<dbReference type="RefSeq" id="WP_071654902.1">
    <property type="nucleotide sequence ID" value="NZ_MLCF01000007.1"/>
</dbReference>
<dbReference type="InterPro" id="IPR029149">
    <property type="entry name" value="Creatin/AminoP/Spt16_N"/>
</dbReference>
<dbReference type="InterPro" id="IPR036005">
    <property type="entry name" value="Creatinase/aminopeptidase-like"/>
</dbReference>
<feature type="domain" description="Creatinase N-terminal" evidence="2">
    <location>
        <begin position="14"/>
        <end position="65"/>
    </location>
</feature>
<dbReference type="SUPFAM" id="SSF55920">
    <property type="entry name" value="Creatinase/aminopeptidase"/>
    <property type="match status" value="1"/>
</dbReference>
<feature type="domain" description="Peptidase M24" evidence="1">
    <location>
        <begin position="126"/>
        <end position="329"/>
    </location>
</feature>
<dbReference type="STRING" id="1428644.BIV57_02190"/>
<dbReference type="Pfam" id="PF00557">
    <property type="entry name" value="Peptidase_M24"/>
    <property type="match status" value="1"/>
</dbReference>
<dbReference type="InterPro" id="IPR000587">
    <property type="entry name" value="Creatinase_N"/>
</dbReference>
<organism evidence="3 4">
    <name type="scientific">Mangrovactinospora gilvigrisea</name>
    <dbReference type="NCBI Taxonomy" id="1428644"/>
    <lineage>
        <taxon>Bacteria</taxon>
        <taxon>Bacillati</taxon>
        <taxon>Actinomycetota</taxon>
        <taxon>Actinomycetes</taxon>
        <taxon>Kitasatosporales</taxon>
        <taxon>Streptomycetaceae</taxon>
        <taxon>Mangrovactinospora</taxon>
    </lineage>
</organism>